<dbReference type="PANTHER" id="PTHR10412">
    <property type="entry name" value="MANNOSYL-OLIGOSACCHARIDE GLUCOSIDASE"/>
    <property type="match status" value="1"/>
</dbReference>
<keyword evidence="9 13" id="KW-0472">Membrane</keyword>
<comment type="function">
    <text evidence="13">Cleaves the distal alpha 1,2-linked glucose residue from the Glc(3)Man(9)GlcNAc(2) oligosaccharide precursor.</text>
</comment>
<dbReference type="SUPFAM" id="SSF48208">
    <property type="entry name" value="Six-hairpin glycosidases"/>
    <property type="match status" value="1"/>
</dbReference>
<sequence>MARNAGPPWDVHLLWRETLLKFGLPGVDQVLTMTRQHKPNIASHQSGKSHKKLSFADDVKSTVGISWWKKALALVILAVAVGFAYMGYLETRVNSPFDDQKMVVKSGLDVPERYWGSYRPGVYFGLKTRDPHSLVAGLMWYFPRLLSPDGSNIRHWCELGDNLDRYTWVQHDGTNFGVQELEDGPFLFTTSYVKRFGGLHGGDWSARITVNTKDSKLQGESVSLLWYTATEEKTGGFIKPSGRQLTGVVGQTEGLGAFSIKLFNSSGQNVLFTLYLINGLAVLLLPLPLRLTPILHSTPLLYSSEREAARKAGGSRAREEAGFFLVRAIAPSLVLHDVGSHLRRLHLLSMAGSSSLGSMEANDATANRKLPWCLSLPGGSSAILAFSAAANLKTEVSSVLRDGVSGGRSDSQTSLDGVTRPGSPALGGSAGSSEADAFSAGTMRLSRFSMALKHCSDLVDGAQDFVLGHHYCLWALTELYCLDRAGSRVGVCGGVLVSMGEELLGSDDELGSEPDGLPGADTVLPDHRSIVDNVSYLSTVAPGLHLLKETIISSLRLTADKQTKKRRIILPGENLPKGHDGIKLEPNFIATQVTGIVPFTLDVVFESSSFIERDETLFADTYTRELQGSQDEFHHRIRMTLMFITRFEATFNLEKKGFRGEEILFAKAVLSNVIGGIGYFYGASRVESPYTRGPVPYWKAPLLTAVPSRSFFPRGFLWDEGFHGLLISTWDLDIELDIMGHWFDLMNVEGWIPREQILGQEALSKVPEEFVTQRNSNANPLTFFLTLQFILRNFANSLMDGDDRLGTLERLYPRLQAWFDWFNTTQIGEESGTYRWRGRDGTTNRELNPKTLTSGLDDYPRASHPNIDERHVDLRCWIAMAASALSEIAQLLNRNGNRYNNTFLYLSDNDFLDNLHWSPKSESYSDFGLHTDGVVLKRPPAPKTHGHHPQHKPDMIRVVTKAPELKFVDTTFGYVSLFPFLLQLLNPYSPKLGKILKDLQRPEFLWTEYGLRSLGKSSPLYMKRNTEHDPPYWRGPIWINMNYMAVRALDFYSHQDGPYRAEAGKLYAKLRHNVITNIHREYRRTGYVWEQYNDKTGEGQGSRPFTGWSALVVLLMAELY</sequence>
<comment type="subcellular location">
    <subcellularLocation>
        <location evidence="1 13">Endoplasmic reticulum membrane</location>
        <topology evidence="1 13">Single-pass type II membrane protein</topology>
    </subcellularLocation>
</comment>
<dbReference type="Gene3D" id="2.70.98.110">
    <property type="entry name" value="Glycosyl hydrolase family 63, N-terminal domain"/>
    <property type="match status" value="1"/>
</dbReference>
<comment type="similarity">
    <text evidence="3 13">Belongs to the glycosyl hydrolase 63 family.</text>
</comment>
<evidence type="ECO:0000256" key="8">
    <source>
        <dbReference type="ARBA" id="ARBA00022989"/>
    </source>
</evidence>
<comment type="catalytic activity">
    <reaction evidence="13">
        <text>N(4)-(alpha-D-Glc-(1-&gt;2)-alpha-D-Glc-(1-&gt;3)-alpha-D-Glc-(1-&gt;3)-alpha-D-Man-(1-&gt;2)-alpha-D-Man-(1-&gt;2)-alpha-D-Man-(1-&gt;3)-[alpha-D-Man-(1-&gt;2)-alpha-D-Man-(1-&gt;3)-[alpha-D-Man-(1-&gt;2)-alpha-D-Man-(1-&gt;6)]-alpha-D-Man-(1-&gt;6)]-beta-D-Man-(1-&gt;4)-beta-D-GlcNAc-(1-&gt;4)-beta-D-GlcNAc)-L-asparaginyl-[protein] + H2O = N(4)-(alpha-D-Glc-(1-&gt;3)-alpha-D-Glc-(1-&gt;3)-alpha-D-Man-(1-&gt;2)-alpha-D-Man-(1-&gt;2)-alpha-D-Man-(1-&gt;3)-[alpha-D-Man-(1-&gt;2)-alpha-D-Man-(1-&gt;3)-[alpha-D-Man-(1-&gt;2)-alpha-D-Man-(1-&gt;6)]-alpha-D-Man-(1-&gt;6)]-beta-D-Man-(1-&gt;4)-beta-D-GlcNAc-(1-&gt;4)-beta-D-GlcNAc)-L-asparaginyl-[protein] + beta-D-glucose</text>
        <dbReference type="Rhea" id="RHEA:55988"/>
        <dbReference type="Rhea" id="RHEA-COMP:12806"/>
        <dbReference type="Rhea" id="RHEA-COMP:14355"/>
        <dbReference type="ChEBI" id="CHEBI:15377"/>
        <dbReference type="ChEBI" id="CHEBI:15903"/>
        <dbReference type="ChEBI" id="CHEBI:59082"/>
        <dbReference type="ChEBI" id="CHEBI:132537"/>
        <dbReference type="EC" id="3.2.1.106"/>
    </reaction>
</comment>
<keyword evidence="11 13" id="KW-0326">Glycosidase</keyword>
<evidence type="ECO:0000313" key="17">
    <source>
        <dbReference type="EMBL" id="CAD7603629.1"/>
    </source>
</evidence>
<gene>
    <name evidence="17" type="ORF">TGEB3V08_LOCUS8853</name>
</gene>
<dbReference type="InterPro" id="IPR038518">
    <property type="entry name" value="Glyco_hydro_63N_sf"/>
</dbReference>
<feature type="transmembrane region" description="Helical" evidence="13">
    <location>
        <begin position="71"/>
        <end position="89"/>
    </location>
</feature>
<protein>
    <recommendedName>
        <fullName evidence="12 13">Mannosyl-oligosaccharide glucosidase</fullName>
        <ecNumber evidence="12 13">3.2.1.106</ecNumber>
    </recommendedName>
</protein>
<evidence type="ECO:0000256" key="11">
    <source>
        <dbReference type="ARBA" id="ARBA00023295"/>
    </source>
</evidence>
<dbReference type="Pfam" id="PF03200">
    <property type="entry name" value="Glyco_hydro_63"/>
    <property type="match status" value="1"/>
</dbReference>
<dbReference type="Pfam" id="PF16923">
    <property type="entry name" value="Glyco_hydro_63N"/>
    <property type="match status" value="1"/>
</dbReference>
<dbReference type="GO" id="GO:0005789">
    <property type="term" value="C:endoplasmic reticulum membrane"/>
    <property type="evidence" value="ECO:0007669"/>
    <property type="project" value="UniProtKB-SubCell"/>
</dbReference>
<dbReference type="Gene3D" id="1.50.10.10">
    <property type="match status" value="1"/>
</dbReference>
<keyword evidence="7" id="KW-0735">Signal-anchor</keyword>
<evidence type="ECO:0000256" key="13">
    <source>
        <dbReference type="RuleBase" id="RU368089"/>
    </source>
</evidence>
<evidence type="ECO:0000256" key="7">
    <source>
        <dbReference type="ARBA" id="ARBA00022968"/>
    </source>
</evidence>
<feature type="domain" description="Glycosyl hydrolase family 63 N-terminal" evidence="16">
    <location>
        <begin position="114"/>
        <end position="266"/>
    </location>
</feature>
<keyword evidence="4 13" id="KW-0812">Transmembrane</keyword>
<dbReference type="GO" id="GO:0004573">
    <property type="term" value="F:Glc3Man9GlcNAc2 oligosaccharide glucosidase activity"/>
    <property type="evidence" value="ECO:0007669"/>
    <property type="project" value="UniProtKB-UniRule"/>
</dbReference>
<keyword evidence="10" id="KW-0325">Glycoprotein</keyword>
<dbReference type="InterPro" id="IPR008928">
    <property type="entry name" value="6-hairpin_glycosidase_sf"/>
</dbReference>
<dbReference type="InterPro" id="IPR031631">
    <property type="entry name" value="Glyco_hydro_63N"/>
</dbReference>
<reference evidence="17" key="1">
    <citation type="submission" date="2020-11" db="EMBL/GenBank/DDBJ databases">
        <authorList>
            <person name="Tran Van P."/>
        </authorList>
    </citation>
    <scope>NUCLEOTIDE SEQUENCE</scope>
</reference>
<dbReference type="GO" id="GO:0006487">
    <property type="term" value="P:protein N-linked glycosylation"/>
    <property type="evidence" value="ECO:0007669"/>
    <property type="project" value="UniProtKB-UniRule"/>
</dbReference>
<keyword evidence="5 13" id="KW-0378">Hydrolase</keyword>
<dbReference type="AlphaFoldDB" id="A0A7R9K6F4"/>
<feature type="compositionally biased region" description="Low complexity" evidence="14">
    <location>
        <begin position="422"/>
        <end position="433"/>
    </location>
</feature>
<evidence type="ECO:0000256" key="10">
    <source>
        <dbReference type="ARBA" id="ARBA00023180"/>
    </source>
</evidence>
<accession>A0A7R9K6F4</accession>
<name>A0A7R9K6F4_TIMGE</name>
<evidence type="ECO:0000256" key="5">
    <source>
        <dbReference type="ARBA" id="ARBA00022801"/>
    </source>
</evidence>
<proteinExistence type="inferred from homology"/>
<comment type="pathway">
    <text evidence="2">Glycan metabolism; N-glycan degradation.</text>
</comment>
<dbReference type="FunFam" id="1.50.10.10:FF:000009">
    <property type="entry name" value="mannosyl-oligosaccharide glucosidase"/>
    <property type="match status" value="1"/>
</dbReference>
<dbReference type="EC" id="3.2.1.106" evidence="12 13"/>
<evidence type="ECO:0000256" key="2">
    <source>
        <dbReference type="ARBA" id="ARBA00004740"/>
    </source>
</evidence>
<evidence type="ECO:0000259" key="16">
    <source>
        <dbReference type="Pfam" id="PF16923"/>
    </source>
</evidence>
<feature type="region of interest" description="Disordered" evidence="14">
    <location>
        <begin position="401"/>
        <end position="433"/>
    </location>
</feature>
<feature type="domain" description="Glycosyl hydrolase family 63 C-terminal" evidence="15">
    <location>
        <begin position="641"/>
        <end position="1118"/>
    </location>
</feature>
<dbReference type="GO" id="GO:0009311">
    <property type="term" value="P:oligosaccharide metabolic process"/>
    <property type="evidence" value="ECO:0007669"/>
    <property type="project" value="UniProtKB-UniRule"/>
</dbReference>
<dbReference type="InterPro" id="IPR031335">
    <property type="entry name" value="Glyco_hydro_63_C"/>
</dbReference>
<evidence type="ECO:0000256" key="4">
    <source>
        <dbReference type="ARBA" id="ARBA00022692"/>
    </source>
</evidence>
<evidence type="ECO:0000256" key="12">
    <source>
        <dbReference type="ARBA" id="ARBA00038888"/>
    </source>
</evidence>
<evidence type="ECO:0000256" key="6">
    <source>
        <dbReference type="ARBA" id="ARBA00022824"/>
    </source>
</evidence>
<feature type="region of interest" description="Disordered" evidence="14">
    <location>
        <begin position="833"/>
        <end position="862"/>
    </location>
</feature>
<feature type="compositionally biased region" description="Polar residues" evidence="14">
    <location>
        <begin position="844"/>
        <end position="854"/>
    </location>
</feature>
<evidence type="ECO:0000256" key="14">
    <source>
        <dbReference type="SAM" id="MobiDB-lite"/>
    </source>
</evidence>
<dbReference type="PANTHER" id="PTHR10412:SF11">
    <property type="entry name" value="MANNOSYL-OLIGOSACCHARIDE GLUCOSIDASE"/>
    <property type="match status" value="1"/>
</dbReference>
<evidence type="ECO:0000256" key="1">
    <source>
        <dbReference type="ARBA" id="ARBA00004648"/>
    </source>
</evidence>
<dbReference type="InterPro" id="IPR004888">
    <property type="entry name" value="Glycoside_hydrolase_63"/>
</dbReference>
<keyword evidence="6 13" id="KW-0256">Endoplasmic reticulum</keyword>
<evidence type="ECO:0000256" key="9">
    <source>
        <dbReference type="ARBA" id="ARBA00023136"/>
    </source>
</evidence>
<evidence type="ECO:0000256" key="3">
    <source>
        <dbReference type="ARBA" id="ARBA00010833"/>
    </source>
</evidence>
<keyword evidence="8 13" id="KW-1133">Transmembrane helix</keyword>
<dbReference type="InterPro" id="IPR012341">
    <property type="entry name" value="6hp_glycosidase-like_sf"/>
</dbReference>
<evidence type="ECO:0000259" key="15">
    <source>
        <dbReference type="Pfam" id="PF03200"/>
    </source>
</evidence>
<dbReference type="EMBL" id="OE843650">
    <property type="protein sequence ID" value="CAD7603629.1"/>
    <property type="molecule type" value="Genomic_DNA"/>
</dbReference>
<organism evidence="17">
    <name type="scientific">Timema genevievae</name>
    <name type="common">Walking stick</name>
    <dbReference type="NCBI Taxonomy" id="629358"/>
    <lineage>
        <taxon>Eukaryota</taxon>
        <taxon>Metazoa</taxon>
        <taxon>Ecdysozoa</taxon>
        <taxon>Arthropoda</taxon>
        <taxon>Hexapoda</taxon>
        <taxon>Insecta</taxon>
        <taxon>Pterygota</taxon>
        <taxon>Neoptera</taxon>
        <taxon>Polyneoptera</taxon>
        <taxon>Phasmatodea</taxon>
        <taxon>Timematodea</taxon>
        <taxon>Timematoidea</taxon>
        <taxon>Timematidae</taxon>
        <taxon>Timema</taxon>
    </lineage>
</organism>